<protein>
    <submittedName>
        <fullName evidence="2">DNA replication protein</fullName>
    </submittedName>
</protein>
<dbReference type="GO" id="GO:0005524">
    <property type="term" value="F:ATP binding"/>
    <property type="evidence" value="ECO:0007669"/>
    <property type="project" value="InterPro"/>
</dbReference>
<proteinExistence type="predicted"/>
<dbReference type="SUPFAM" id="SSF52540">
    <property type="entry name" value="P-loop containing nucleoside triphosphate hydrolases"/>
    <property type="match status" value="1"/>
</dbReference>
<name>A0A5M9HT01_9FIRM</name>
<dbReference type="PANTHER" id="PTHR30050">
    <property type="entry name" value="CHROMOSOMAL REPLICATION INITIATOR PROTEIN DNAA"/>
    <property type="match status" value="1"/>
</dbReference>
<dbReference type="OrthoDB" id="9776217at2"/>
<dbReference type="RefSeq" id="WP_150311667.1">
    <property type="nucleotide sequence ID" value="NZ_VMSO01000046.1"/>
</dbReference>
<evidence type="ECO:0000313" key="2">
    <source>
        <dbReference type="EMBL" id="KAA8500120.1"/>
    </source>
</evidence>
<dbReference type="InterPro" id="IPR028350">
    <property type="entry name" value="DNAC/IstB-like"/>
</dbReference>
<dbReference type="Gene3D" id="3.40.50.300">
    <property type="entry name" value="P-loop containing nucleotide triphosphate hydrolases"/>
    <property type="match status" value="1"/>
</dbReference>
<dbReference type="Pfam" id="PF01695">
    <property type="entry name" value="IstB_IS21"/>
    <property type="match status" value="1"/>
</dbReference>
<feature type="domain" description="IstB-like ATP-binding" evidence="1">
    <location>
        <begin position="18"/>
        <end position="252"/>
    </location>
</feature>
<evidence type="ECO:0000259" key="1">
    <source>
        <dbReference type="Pfam" id="PF01695"/>
    </source>
</evidence>
<accession>A0A5M9HT01</accession>
<dbReference type="PIRSF" id="PIRSF003073">
    <property type="entry name" value="DNAC_TnpB_IstB"/>
    <property type="match status" value="1"/>
</dbReference>
<sequence length="253" mass="29509">MNENLSLTHEELLICERLRSLRMSGMADAFESQMLDPNADLAPFIERFTEIVNHEWQIRYDKKFKRYLKQAHLRYPDADLDETIYDPARKLDTDAIERLATCHWIDEGKNLLITGMTSSGKTHLSNALCISALRQLKTVRYIRANTLMLELEQARLKSTYLEYVTALSKLDLLAIDDFGLMELDLDKCRDLFEVIDGRDGCRSTIIISQFPIKSWFDLFREHTYADACLARITDKRHSYRLEMNGISMREAEK</sequence>
<gene>
    <name evidence="2" type="ORF">FNY66_15230</name>
</gene>
<dbReference type="EMBL" id="VMSO01000046">
    <property type="protein sequence ID" value="KAA8500120.1"/>
    <property type="molecule type" value="Genomic_DNA"/>
</dbReference>
<dbReference type="InterPro" id="IPR027417">
    <property type="entry name" value="P-loop_NTPase"/>
</dbReference>
<evidence type="ECO:0000313" key="3">
    <source>
        <dbReference type="Proteomes" id="UP000322025"/>
    </source>
</evidence>
<dbReference type="Proteomes" id="UP000322025">
    <property type="component" value="Unassembled WGS sequence"/>
</dbReference>
<organism evidence="2 3">
    <name type="scientific">Mediterraneibacter catenae</name>
    <dbReference type="NCBI Taxonomy" id="2594882"/>
    <lineage>
        <taxon>Bacteria</taxon>
        <taxon>Bacillati</taxon>
        <taxon>Bacillota</taxon>
        <taxon>Clostridia</taxon>
        <taxon>Lachnospirales</taxon>
        <taxon>Lachnospiraceae</taxon>
        <taxon>Mediterraneibacter</taxon>
    </lineage>
</organism>
<comment type="caution">
    <text evidence="2">The sequence shown here is derived from an EMBL/GenBank/DDBJ whole genome shotgun (WGS) entry which is preliminary data.</text>
</comment>
<dbReference type="PANTHER" id="PTHR30050:SF4">
    <property type="entry name" value="ATP-BINDING PROTEIN RV3427C IN INSERTION SEQUENCE-RELATED"/>
    <property type="match status" value="1"/>
</dbReference>
<reference evidence="2" key="1">
    <citation type="submission" date="2019-07" db="EMBL/GenBank/DDBJ databases">
        <authorList>
            <person name="Wongkuna S."/>
            <person name="Scaria J."/>
        </authorList>
    </citation>
    <scope>NUCLEOTIDE SEQUENCE [LARGE SCALE GENOMIC DNA]</scope>
    <source>
        <strain evidence="2">SW178</strain>
    </source>
</reference>
<dbReference type="AlphaFoldDB" id="A0A5M9HT01"/>
<dbReference type="InterPro" id="IPR002611">
    <property type="entry name" value="IstB_ATP-bd"/>
</dbReference>
<dbReference type="GO" id="GO:0006260">
    <property type="term" value="P:DNA replication"/>
    <property type="evidence" value="ECO:0007669"/>
    <property type="project" value="TreeGrafter"/>
</dbReference>
<keyword evidence="3" id="KW-1185">Reference proteome</keyword>